<name>A0AAN9TEN3_9HEMI</name>
<protein>
    <submittedName>
        <fullName evidence="2">Uncharacterized protein</fullName>
    </submittedName>
</protein>
<feature type="coiled-coil region" evidence="1">
    <location>
        <begin position="19"/>
        <end position="46"/>
    </location>
</feature>
<dbReference type="AlphaFoldDB" id="A0AAN9TEN3"/>
<sequence length="120" mass="13965">MATKLGPTSEIVKLEEDVVEEAIRALNNKKEVLKTLKEELISYKARCGRFRARIDNRIVCLFRRLLCARMDSLLAPHSTFTKAKRLLEWPCVSVIHHASLSLRSRRLFWSNRGEKEKNKT</sequence>
<accession>A0AAN9TEN3</accession>
<dbReference type="Proteomes" id="UP001367676">
    <property type="component" value="Unassembled WGS sequence"/>
</dbReference>
<proteinExistence type="predicted"/>
<evidence type="ECO:0000313" key="3">
    <source>
        <dbReference type="Proteomes" id="UP001367676"/>
    </source>
</evidence>
<keyword evidence="3" id="KW-1185">Reference proteome</keyword>
<evidence type="ECO:0000313" key="2">
    <source>
        <dbReference type="EMBL" id="KAK7588086.1"/>
    </source>
</evidence>
<evidence type="ECO:0000256" key="1">
    <source>
        <dbReference type="SAM" id="Coils"/>
    </source>
</evidence>
<keyword evidence="1" id="KW-0175">Coiled coil</keyword>
<organism evidence="2 3">
    <name type="scientific">Parthenolecanium corni</name>
    <dbReference type="NCBI Taxonomy" id="536013"/>
    <lineage>
        <taxon>Eukaryota</taxon>
        <taxon>Metazoa</taxon>
        <taxon>Ecdysozoa</taxon>
        <taxon>Arthropoda</taxon>
        <taxon>Hexapoda</taxon>
        <taxon>Insecta</taxon>
        <taxon>Pterygota</taxon>
        <taxon>Neoptera</taxon>
        <taxon>Paraneoptera</taxon>
        <taxon>Hemiptera</taxon>
        <taxon>Sternorrhyncha</taxon>
        <taxon>Coccoidea</taxon>
        <taxon>Coccidae</taxon>
        <taxon>Parthenolecanium</taxon>
    </lineage>
</organism>
<reference evidence="2 3" key="1">
    <citation type="submission" date="2024-03" db="EMBL/GenBank/DDBJ databases">
        <title>Adaptation during the transition from Ophiocordyceps entomopathogen to insect associate is accompanied by gene loss and intensified selection.</title>
        <authorList>
            <person name="Ward C.M."/>
            <person name="Onetto C.A."/>
            <person name="Borneman A.R."/>
        </authorList>
    </citation>
    <scope>NUCLEOTIDE SEQUENCE [LARGE SCALE GENOMIC DNA]</scope>
    <source>
        <strain evidence="2">AWRI1</strain>
        <tissue evidence="2">Single Adult Female</tissue>
    </source>
</reference>
<comment type="caution">
    <text evidence="2">The sequence shown here is derived from an EMBL/GenBank/DDBJ whole genome shotgun (WGS) entry which is preliminary data.</text>
</comment>
<gene>
    <name evidence="2" type="ORF">V9T40_005331</name>
</gene>
<dbReference type="EMBL" id="JBBCAQ010000023">
    <property type="protein sequence ID" value="KAK7588086.1"/>
    <property type="molecule type" value="Genomic_DNA"/>
</dbReference>